<dbReference type="PANTHER" id="PTHR11403">
    <property type="entry name" value="CYTOCHROME C OXIDASE SUBUNIT III"/>
    <property type="match status" value="1"/>
</dbReference>
<accession>A0A0A7DTB0</accession>
<dbReference type="PROSITE" id="PS50253">
    <property type="entry name" value="COX3"/>
    <property type="match status" value="1"/>
</dbReference>
<organism evidence="11">
    <name type="scientific">Demodex brevis</name>
    <name type="common">Face mite</name>
    <dbReference type="NCBI Taxonomy" id="574145"/>
    <lineage>
        <taxon>Eukaryota</taxon>
        <taxon>Metazoa</taxon>
        <taxon>Ecdysozoa</taxon>
        <taxon>Arthropoda</taxon>
        <taxon>Chelicerata</taxon>
        <taxon>Arachnida</taxon>
        <taxon>Acari</taxon>
        <taxon>Acariformes</taxon>
        <taxon>Trombidiformes</taxon>
        <taxon>Prostigmata</taxon>
        <taxon>Eleutherengona</taxon>
        <taxon>Raphignathae</taxon>
        <taxon>Cheyletoidea</taxon>
        <taxon>Demodicidae</taxon>
        <taxon>Demodex</taxon>
    </lineage>
</organism>
<evidence type="ECO:0000313" key="11">
    <source>
        <dbReference type="EMBL" id="AIW82483.1"/>
    </source>
</evidence>
<feature type="transmembrane region" description="Helical" evidence="9">
    <location>
        <begin position="40"/>
        <end position="59"/>
    </location>
</feature>
<sequence length="265" mass="30488">MKKNNMFHLVETSPWPIISSMNANMFMMSLVTMLKTKINTPYLLSLTLVISSSMMWWSSVKRESSLLGLHNKPMLKTLKLSFALFIISEALLFTSMFWNFLHNSLSPAMDLGSYWPPNTTLIANPYLLPTYGTILLLSSSMFLTKAHHSMTIKTTKTSNINKNILKTIILGLLFLDMQMTEYTQSNFAMTTFNESSFSSIFFLTTGLHGSHVLIGVIFLTYTLIFNLNFNISPTKHTSLEMATWYWHFVDIVWLFVFTLIYWMNA</sequence>
<evidence type="ECO:0000256" key="8">
    <source>
        <dbReference type="RuleBase" id="RU003375"/>
    </source>
</evidence>
<evidence type="ECO:0000256" key="9">
    <source>
        <dbReference type="SAM" id="Phobius"/>
    </source>
</evidence>
<feature type="transmembrane region" description="Helical" evidence="9">
    <location>
        <begin position="200"/>
        <end position="224"/>
    </location>
</feature>
<dbReference type="GO" id="GO:0006123">
    <property type="term" value="P:mitochondrial electron transport, cytochrome c to oxygen"/>
    <property type="evidence" value="ECO:0007669"/>
    <property type="project" value="TreeGrafter"/>
</dbReference>
<dbReference type="PANTHER" id="PTHR11403:SF7">
    <property type="entry name" value="CYTOCHROME C OXIDASE SUBUNIT 3"/>
    <property type="match status" value="1"/>
</dbReference>
<keyword evidence="8 11" id="KW-0496">Mitochondrion</keyword>
<dbReference type="GO" id="GO:0005739">
    <property type="term" value="C:mitochondrion"/>
    <property type="evidence" value="ECO:0007669"/>
    <property type="project" value="TreeGrafter"/>
</dbReference>
<dbReference type="CDD" id="cd01665">
    <property type="entry name" value="Cyt_c_Oxidase_III"/>
    <property type="match status" value="1"/>
</dbReference>
<comment type="subcellular location">
    <subcellularLocation>
        <location evidence="1">Membrane</location>
        <topology evidence="1">Multi-pass membrane protein</topology>
    </subcellularLocation>
</comment>
<evidence type="ECO:0000256" key="5">
    <source>
        <dbReference type="ARBA" id="ARBA00022967"/>
    </source>
</evidence>
<dbReference type="EMBL" id="KM114225">
    <property type="protein sequence ID" value="AIW82483.1"/>
    <property type="molecule type" value="Genomic_DNA"/>
</dbReference>
<dbReference type="InterPro" id="IPR024791">
    <property type="entry name" value="Cyt_c/ubiquinol_Oxase_su3"/>
</dbReference>
<feature type="transmembrane region" description="Helical" evidence="9">
    <location>
        <begin position="121"/>
        <end position="143"/>
    </location>
</feature>
<geneLocation type="mitochondrion" evidence="11"/>
<keyword evidence="4 8" id="KW-0812">Transmembrane</keyword>
<dbReference type="Gene3D" id="1.20.120.80">
    <property type="entry name" value="Cytochrome c oxidase, subunit III, four-helix bundle"/>
    <property type="match status" value="1"/>
</dbReference>
<reference evidence="11" key="1">
    <citation type="journal article" date="2014" name="BMC Genomics">
        <title>Complete mitochondrial genomes of the human follicle mites Demodex brevis and D. folliculorum: novel gene arrangement, truncated tRNA genes, and ancient divergence between species.</title>
        <authorList>
            <person name="Palopoli M.F."/>
            <person name="Minot S."/>
            <person name="Pei D."/>
            <person name="Satterly A."/>
            <person name="Endrizzi J."/>
        </authorList>
    </citation>
    <scope>NUCLEOTIDE SEQUENCE</scope>
</reference>
<dbReference type="InterPro" id="IPR000298">
    <property type="entry name" value="Cyt_c_oxidase-like_su3"/>
</dbReference>
<keyword evidence="7 9" id="KW-0472">Membrane</keyword>
<evidence type="ECO:0000256" key="6">
    <source>
        <dbReference type="ARBA" id="ARBA00022989"/>
    </source>
</evidence>
<dbReference type="GO" id="GO:0004129">
    <property type="term" value="F:cytochrome-c oxidase activity"/>
    <property type="evidence" value="ECO:0007669"/>
    <property type="project" value="InterPro"/>
</dbReference>
<evidence type="ECO:0000256" key="1">
    <source>
        <dbReference type="ARBA" id="ARBA00004141"/>
    </source>
</evidence>
<evidence type="ECO:0000256" key="4">
    <source>
        <dbReference type="ARBA" id="ARBA00022692"/>
    </source>
</evidence>
<feature type="domain" description="Heme-copper oxidase subunit III family profile" evidence="10">
    <location>
        <begin position="3"/>
        <end position="265"/>
    </location>
</feature>
<feature type="transmembrane region" description="Helical" evidence="9">
    <location>
        <begin position="80"/>
        <end position="101"/>
    </location>
</feature>
<dbReference type="Pfam" id="PF00510">
    <property type="entry name" value="COX3"/>
    <property type="match status" value="1"/>
</dbReference>
<dbReference type="GO" id="GO:0016020">
    <property type="term" value="C:membrane"/>
    <property type="evidence" value="ECO:0007669"/>
    <property type="project" value="UniProtKB-SubCell"/>
</dbReference>
<name>A0A0A7DTB0_DEMBR</name>
<evidence type="ECO:0000256" key="7">
    <source>
        <dbReference type="ARBA" id="ARBA00023136"/>
    </source>
</evidence>
<dbReference type="InterPro" id="IPR013833">
    <property type="entry name" value="Cyt_c_oxidase_su3_a-hlx"/>
</dbReference>
<dbReference type="SUPFAM" id="SSF81452">
    <property type="entry name" value="Cytochrome c oxidase subunit III-like"/>
    <property type="match status" value="1"/>
</dbReference>
<keyword evidence="6 9" id="KW-1133">Transmembrane helix</keyword>
<evidence type="ECO:0000256" key="3">
    <source>
        <dbReference type="ARBA" id="ARBA00015944"/>
    </source>
</evidence>
<protein>
    <recommendedName>
        <fullName evidence="3 8">Cytochrome c oxidase subunit 3</fullName>
    </recommendedName>
</protein>
<comment type="similarity">
    <text evidence="2 8">Belongs to the cytochrome c oxidase subunit 3 family.</text>
</comment>
<dbReference type="InterPro" id="IPR033945">
    <property type="entry name" value="Cyt_c_oxase_su3_dom"/>
</dbReference>
<proteinExistence type="inferred from homology"/>
<dbReference type="Gene3D" id="1.10.287.70">
    <property type="match status" value="1"/>
</dbReference>
<gene>
    <name evidence="11" type="primary">COX3</name>
</gene>
<keyword evidence="5" id="KW-1278">Translocase</keyword>
<feature type="transmembrane region" description="Helical" evidence="9">
    <location>
        <begin position="164"/>
        <end position="180"/>
    </location>
</feature>
<dbReference type="AlphaFoldDB" id="A0A0A7DTB0"/>
<comment type="function">
    <text evidence="8">Component of the cytochrome c oxidase, the last enzyme in the mitochondrial electron transport chain which drives oxidative phosphorylation. The respiratory chain contains 3 multisubunit complexes succinate dehydrogenase (complex II, CII), ubiquinol-cytochrome c oxidoreductase (cytochrome b-c1 complex, complex III, CIII) and cytochrome c oxidase (complex IV, CIV), that cooperate to transfer electrons derived from NADH and succinate to molecular oxygen, creating an electrochemical gradient over the inner membrane that drives transmembrane transport and the ATP synthase. Cytochrome c oxidase is the component of the respiratory chain that catalyzes the reduction of oxygen to water. Electrons originating from reduced cytochrome c in the intermembrane space (IMS) are transferred via the dinuclear copper A center (CU(A)) of subunit 2 and heme A of subunit 1 to the active site in subunit 1, a binuclear center (BNC) formed by heme A3 and copper B (CU(B)). The BNC reduces molecular oxygen to 2 water molecules using 4 electrons from cytochrome c in the IMS and 4 protons from the mitochondrial matrix.</text>
</comment>
<evidence type="ECO:0000256" key="2">
    <source>
        <dbReference type="ARBA" id="ARBA00010581"/>
    </source>
</evidence>
<dbReference type="InterPro" id="IPR035973">
    <property type="entry name" value="Cyt_c_oxidase_su3-like_sf"/>
</dbReference>
<evidence type="ECO:0000259" key="10">
    <source>
        <dbReference type="PROSITE" id="PS50253"/>
    </source>
</evidence>
<feature type="transmembrane region" description="Helical" evidence="9">
    <location>
        <begin position="244"/>
        <end position="263"/>
    </location>
</feature>